<protein>
    <recommendedName>
        <fullName evidence="3">Type IV secretion protein Rhs</fullName>
    </recommendedName>
</protein>
<accession>A0AAU7W8K3</accession>
<organism evidence="2">
    <name type="scientific">Agromyces sp. G08B096</name>
    <dbReference type="NCBI Taxonomy" id="3156399"/>
    <lineage>
        <taxon>Bacteria</taxon>
        <taxon>Bacillati</taxon>
        <taxon>Actinomycetota</taxon>
        <taxon>Actinomycetes</taxon>
        <taxon>Micrococcales</taxon>
        <taxon>Microbacteriaceae</taxon>
        <taxon>Agromyces</taxon>
    </lineage>
</organism>
<dbReference type="AlphaFoldDB" id="A0AAU7W8K3"/>
<sequence>MRSRDADPAEPSPSAPARRKGYAGLIDRLNAKLLPWIGPPPLGPYDEPAQPAAAPGCPLCGKPMSEHVIDRTAPRTQLHCP</sequence>
<dbReference type="RefSeq" id="WP_350348255.1">
    <property type="nucleotide sequence ID" value="NZ_CP158374.1"/>
</dbReference>
<evidence type="ECO:0000313" key="2">
    <source>
        <dbReference type="EMBL" id="XBX82234.1"/>
    </source>
</evidence>
<dbReference type="EMBL" id="CP158374">
    <property type="protein sequence ID" value="XBX82234.1"/>
    <property type="molecule type" value="Genomic_DNA"/>
</dbReference>
<evidence type="ECO:0008006" key="3">
    <source>
        <dbReference type="Google" id="ProtNLM"/>
    </source>
</evidence>
<feature type="region of interest" description="Disordered" evidence="1">
    <location>
        <begin position="1"/>
        <end position="20"/>
    </location>
</feature>
<name>A0AAU7W8K3_9MICO</name>
<gene>
    <name evidence="2" type="ORF">ABIQ69_16725</name>
</gene>
<reference evidence="2" key="1">
    <citation type="submission" date="2024-05" db="EMBL/GenBank/DDBJ databases">
        <authorList>
            <person name="Yu L."/>
        </authorList>
    </citation>
    <scope>NUCLEOTIDE SEQUENCE</scope>
    <source>
        <strain evidence="2">G08B096</strain>
    </source>
</reference>
<evidence type="ECO:0000256" key="1">
    <source>
        <dbReference type="SAM" id="MobiDB-lite"/>
    </source>
</evidence>
<proteinExistence type="predicted"/>